<sequence length="164" mass="19451">MTSLVPNIRLTYCTHRHTVCKRDNTCLNANPILMGKASERMQNPNGYSIHRRKHNCDNESEERTNCFAFYRKLPKSESFHTMQLALLNSGLMAINSDHTNSAINQLIPQTRQELSKFRRYVQRIRKFDVLTRIEYKTIFISKQNKRLVYESNEHSLHFSYLRKI</sequence>
<evidence type="ECO:0000313" key="2">
    <source>
        <dbReference type="Proteomes" id="UP000759131"/>
    </source>
</evidence>
<gene>
    <name evidence="1" type="ORF">OSB1V03_LOCUS2727</name>
</gene>
<dbReference type="EMBL" id="CAJPIZ010000999">
    <property type="protein sequence ID" value="CAG2102692.1"/>
    <property type="molecule type" value="Genomic_DNA"/>
</dbReference>
<accession>A0A7R9KG25</accession>
<dbReference type="Proteomes" id="UP000759131">
    <property type="component" value="Unassembled WGS sequence"/>
</dbReference>
<reference evidence="1" key="1">
    <citation type="submission" date="2020-11" db="EMBL/GenBank/DDBJ databases">
        <authorList>
            <person name="Tran Van P."/>
        </authorList>
    </citation>
    <scope>NUCLEOTIDE SEQUENCE</scope>
</reference>
<keyword evidence="2" id="KW-1185">Reference proteome</keyword>
<evidence type="ECO:0000313" key="1">
    <source>
        <dbReference type="EMBL" id="CAD7622262.1"/>
    </source>
</evidence>
<protein>
    <submittedName>
        <fullName evidence="1">Uncharacterized protein</fullName>
    </submittedName>
</protein>
<dbReference type="EMBL" id="OC855574">
    <property type="protein sequence ID" value="CAD7622262.1"/>
    <property type="molecule type" value="Genomic_DNA"/>
</dbReference>
<proteinExistence type="predicted"/>
<name>A0A7R9KG25_9ACAR</name>
<organism evidence="1">
    <name type="scientific">Medioppia subpectinata</name>
    <dbReference type="NCBI Taxonomy" id="1979941"/>
    <lineage>
        <taxon>Eukaryota</taxon>
        <taxon>Metazoa</taxon>
        <taxon>Ecdysozoa</taxon>
        <taxon>Arthropoda</taxon>
        <taxon>Chelicerata</taxon>
        <taxon>Arachnida</taxon>
        <taxon>Acari</taxon>
        <taxon>Acariformes</taxon>
        <taxon>Sarcoptiformes</taxon>
        <taxon>Oribatida</taxon>
        <taxon>Brachypylina</taxon>
        <taxon>Oppioidea</taxon>
        <taxon>Oppiidae</taxon>
        <taxon>Medioppia</taxon>
    </lineage>
</organism>
<dbReference type="AlphaFoldDB" id="A0A7R9KG25"/>